<feature type="transmembrane region" description="Helical" evidence="1">
    <location>
        <begin position="317"/>
        <end position="335"/>
    </location>
</feature>
<keyword evidence="3" id="KW-1185">Reference proteome</keyword>
<evidence type="ECO:0000256" key="1">
    <source>
        <dbReference type="SAM" id="Phobius"/>
    </source>
</evidence>
<dbReference type="Proteomes" id="UP000001176">
    <property type="component" value="Chromosome"/>
</dbReference>
<dbReference type="OrthoDB" id="596458at2"/>
<keyword evidence="1" id="KW-1133">Transmembrane helix</keyword>
<keyword evidence="1" id="KW-0472">Membrane</keyword>
<evidence type="ECO:0000313" key="2">
    <source>
        <dbReference type="EMBL" id="CAP56455.1"/>
    </source>
</evidence>
<feature type="transmembrane region" description="Helical" evidence="1">
    <location>
        <begin position="136"/>
        <end position="155"/>
    </location>
</feature>
<keyword evidence="1" id="KW-0812">Transmembrane</keyword>
<feature type="transmembrane region" description="Helical" evidence="1">
    <location>
        <begin position="378"/>
        <end position="403"/>
    </location>
</feature>
<dbReference type="KEGG" id="gdi:GDI2512"/>
<protein>
    <submittedName>
        <fullName evidence="2">Putative membrane protein</fullName>
    </submittedName>
</protein>
<gene>
    <name evidence="2" type="ordered locus">GDI2512</name>
</gene>
<dbReference type="EMBL" id="AM889285">
    <property type="protein sequence ID" value="CAP56455.1"/>
    <property type="molecule type" value="Genomic_DNA"/>
</dbReference>
<dbReference type="AlphaFoldDB" id="A9HNK1"/>
<feature type="transmembrane region" description="Helical" evidence="1">
    <location>
        <begin position="194"/>
        <end position="217"/>
    </location>
</feature>
<name>A9HNK1_GLUDA</name>
<feature type="transmembrane region" description="Helical" evidence="1">
    <location>
        <begin position="35"/>
        <end position="55"/>
    </location>
</feature>
<feature type="transmembrane region" description="Helical" evidence="1">
    <location>
        <begin position="292"/>
        <end position="310"/>
    </location>
</feature>
<organism evidence="2 3">
    <name type="scientific">Gluconacetobacter diazotrophicus (strain ATCC 49037 / DSM 5601 / CCUG 37298 / CIP 103539 / LMG 7603 / PAl5)</name>
    <dbReference type="NCBI Taxonomy" id="272568"/>
    <lineage>
        <taxon>Bacteria</taxon>
        <taxon>Pseudomonadati</taxon>
        <taxon>Pseudomonadota</taxon>
        <taxon>Alphaproteobacteria</taxon>
        <taxon>Acetobacterales</taxon>
        <taxon>Acetobacteraceae</taxon>
        <taxon>Gluconacetobacter</taxon>
    </lineage>
</organism>
<feature type="transmembrane region" description="Helical" evidence="1">
    <location>
        <begin position="347"/>
        <end position="366"/>
    </location>
</feature>
<evidence type="ECO:0000313" key="3">
    <source>
        <dbReference type="Proteomes" id="UP000001176"/>
    </source>
</evidence>
<accession>A9HNK1</accession>
<feature type="transmembrane region" description="Helical" evidence="1">
    <location>
        <begin position="237"/>
        <end position="257"/>
    </location>
</feature>
<feature type="transmembrane region" description="Helical" evidence="1">
    <location>
        <begin position="418"/>
        <end position="439"/>
    </location>
</feature>
<feature type="transmembrane region" description="Helical" evidence="1">
    <location>
        <begin position="161"/>
        <end position="182"/>
    </location>
</feature>
<sequence length="613" mass="66739">MNLSDTFPPLEAPAPAAVRPWSFPDHARPVPDRRATFAVMLVGTLLSLALSGYAAGEENNYYQMPILAGLYHEPQFATDPFIQSLRFYASGFWQMLSGSANGPHVYTILFAFQILSRMILVFSIMEWATLLECGSVMEVATFTALVLLSSTIRGFSNAGVGGLLISSFTHSEMANGTMLLALVWAGRGRITASLAVNGVTFFLNAFVGVWTLVPLVFIIWSHWRHHGVAGRTLARQAAWGGGILAAFAAPVVHNILANPYTREAPSFDYVGFLQSFFPYHFLIWSTSHREQGLLAVIFCCGLATASMLPTSRAALKAALWGAASVWIAGVFLPFLSHSRLLLNLHLLRSGSTVHMLSAIAVAALATRWVFSGTASDRLVWAPLLFVLSCTLKIFMPLVLVLLVVRRWRPAVAVGLRRYAAPALLLAGVAFNVALIYRAAVSSRVAVQKRDDWQALGTWARAHTAVDALFLNPPGISWGMGMSAKNDAFQDGLSEGAPVFTYFSHRQSWVSSPAGAAVMWAPAYYPTWHARITEVRALKTLPDRLDYAARNGIAYVVDGCARTDRDRPSPVSDGFASFPPGAPNHEIRDGFSRAVDRSIVVVQRSIVVLGPDPC</sequence>
<reference evidence="2 3" key="1">
    <citation type="journal article" date="2009" name="BMC Genomics">
        <title>Complete genome sequence of the sugarcane nitrogen-fixing endophyte Gluconacetobacter diazotrophicus Pal5.</title>
        <authorList>
            <person name="Bertalan M."/>
            <person name="Albano R."/>
            <person name="Padua V."/>
            <person name="Rouws L."/>
            <person name="Rojas C."/>
            <person name="Hemerly A."/>
            <person name="Teixeira K."/>
            <person name="Schwab S."/>
            <person name="Araujo J."/>
            <person name="Oliveira A."/>
            <person name="Franca L."/>
            <person name="Magalhaes V."/>
            <person name="Alqueres S."/>
            <person name="Cardoso A."/>
            <person name="Almeida W."/>
            <person name="Loureiro M.M."/>
            <person name="Nogueira E."/>
            <person name="Cidade D."/>
            <person name="Oliveira D."/>
            <person name="Simao T."/>
            <person name="Macedo J."/>
            <person name="Valadao A."/>
            <person name="Dreschsel M."/>
            <person name="Freitas F."/>
            <person name="Vidal M."/>
            <person name="Guedes H."/>
            <person name="Rodrigues E."/>
            <person name="Meneses C."/>
            <person name="Brioso P."/>
            <person name="Pozzer L."/>
            <person name="Figueiredo D."/>
            <person name="Montano H."/>
            <person name="Junior J."/>
            <person name="Filho G."/>
            <person name="Flores V."/>
            <person name="Ferreira B."/>
            <person name="Branco A."/>
            <person name="Gonzalez P."/>
            <person name="Guillobel H."/>
            <person name="Lemos M."/>
            <person name="Seibel L."/>
            <person name="Macedo J."/>
            <person name="Alves-Ferreira M."/>
            <person name="Sachetto-Martins G."/>
            <person name="Coelho A."/>
            <person name="Santos E."/>
            <person name="Amaral G."/>
            <person name="Neves A."/>
            <person name="Pacheco A.B."/>
            <person name="Carvalho D."/>
            <person name="Lery L."/>
            <person name="Bisch P."/>
            <person name="Rossle S.C."/>
            <person name="Urmenyi T."/>
            <person name="Kruger W.V."/>
            <person name="Martins O."/>
            <person name="Baldani J.I."/>
            <person name="Ferreira P.C."/>
        </authorList>
    </citation>
    <scope>NUCLEOTIDE SEQUENCE [LARGE SCALE GENOMIC DNA]</scope>
    <source>
        <strain evidence="3">ATCC 49037 / DSM 5601 / CCUG 37298 / CIP 103539 / LMG 7603 / PAl5</strain>
    </source>
</reference>
<proteinExistence type="predicted"/>
<dbReference type="RefSeq" id="WP_012226521.1">
    <property type="nucleotide sequence ID" value="NC_010125.1"/>
</dbReference>